<dbReference type="GO" id="GO:0046819">
    <property type="term" value="P:protein secretion by the type V secretion system"/>
    <property type="evidence" value="ECO:0007669"/>
    <property type="project" value="TreeGrafter"/>
</dbReference>
<dbReference type="Gene3D" id="2.40.160.50">
    <property type="entry name" value="membrane protein fhac: a member of the omp85/tpsb transporter family"/>
    <property type="match status" value="1"/>
</dbReference>
<dbReference type="Pfam" id="PF03865">
    <property type="entry name" value="ShlB"/>
    <property type="match status" value="1"/>
</dbReference>
<comment type="caution">
    <text evidence="6">The sequence shown here is derived from an EMBL/GenBank/DDBJ whole genome shotgun (WGS) entry which is preliminary data.</text>
</comment>
<evidence type="ECO:0000256" key="2">
    <source>
        <dbReference type="ARBA" id="ARBA00022692"/>
    </source>
</evidence>
<keyword evidence="7" id="KW-1185">Reference proteome</keyword>
<evidence type="ECO:0000256" key="1">
    <source>
        <dbReference type="ARBA" id="ARBA00022452"/>
    </source>
</evidence>
<dbReference type="GO" id="GO:0008320">
    <property type="term" value="F:protein transmembrane transporter activity"/>
    <property type="evidence" value="ECO:0007669"/>
    <property type="project" value="TreeGrafter"/>
</dbReference>
<protein>
    <submittedName>
        <fullName evidence="6">Hemolysin activation/secretion protein</fullName>
    </submittedName>
</protein>
<dbReference type="GO" id="GO:0098046">
    <property type="term" value="C:type V protein secretion system complex"/>
    <property type="evidence" value="ECO:0007669"/>
    <property type="project" value="TreeGrafter"/>
</dbReference>
<name>A0A2T5IU28_9GAMM</name>
<dbReference type="Pfam" id="PF08479">
    <property type="entry name" value="POTRA_2"/>
    <property type="match status" value="1"/>
</dbReference>
<dbReference type="OrthoDB" id="290122at2"/>
<keyword evidence="1" id="KW-1134">Transmembrane beta strand</keyword>
<evidence type="ECO:0000313" key="7">
    <source>
        <dbReference type="Proteomes" id="UP000244223"/>
    </source>
</evidence>
<dbReference type="AlphaFoldDB" id="A0A2T5IU28"/>
<keyword evidence="1" id="KW-0472">Membrane</keyword>
<evidence type="ECO:0000259" key="4">
    <source>
        <dbReference type="Pfam" id="PF03865"/>
    </source>
</evidence>
<organism evidence="6 7">
    <name type="scientific">Agitococcus lubricus</name>
    <dbReference type="NCBI Taxonomy" id="1077255"/>
    <lineage>
        <taxon>Bacteria</taxon>
        <taxon>Pseudomonadati</taxon>
        <taxon>Pseudomonadota</taxon>
        <taxon>Gammaproteobacteria</taxon>
        <taxon>Moraxellales</taxon>
        <taxon>Moraxellaceae</taxon>
        <taxon>Agitococcus</taxon>
    </lineage>
</organism>
<keyword evidence="3" id="KW-0998">Cell outer membrane</keyword>
<accession>A0A2T5IU28</accession>
<keyword evidence="2" id="KW-0812">Transmembrane</keyword>
<feature type="domain" description="Polypeptide-transport-associated ShlB-type" evidence="5">
    <location>
        <begin position="44"/>
        <end position="115"/>
    </location>
</feature>
<dbReference type="Gene3D" id="3.10.20.310">
    <property type="entry name" value="membrane protein fhac"/>
    <property type="match status" value="1"/>
</dbReference>
<gene>
    <name evidence="6" type="ORF">C8N29_11934</name>
</gene>
<feature type="domain" description="Haemolysin activator HlyB C-terminal" evidence="4">
    <location>
        <begin position="199"/>
        <end position="520"/>
    </location>
</feature>
<sequence length="558" mass="61715">MYLRCLLVITTTITAGLTVPVYAEHSTTSIKNQQRPVRQLDLLEIIVDGNTVLSDSEIQEVLWPFLGLNKAPEDVDKAREALEKYYQKQGYKTVSVNIPKQFVKEGTVSLHVVEGKIRSVSVTGSQYHSLTRIKKQLSEFREGHVPNFNKVQEQIQQANSSADNVVTPSLKAVNTEPMPEDLLAKDKNQLGHKLANFIDVELAVEDKLPLHGLVELNNRYTQGTSEFRSAVNISYDNLWQRGHSISLFYQTAPKAPQEAGVIVANYSFKQLLAGKNVNFSLGGMRSNSNVSTLGGIEVIGGGHSYSAKASWPLDSINEKKSHAINIGIDYKSFASKVKLAGSSTTTPIRYYPLSLAYSSFSYDEQSSIQFDTSFTVALPQLGSDSSLIDQNRFGASRQMIYNRTSIAYNRDLANGWQLLAKTVGQISDRPLISNEQLSAGGMDTVRGYLESEAIGDYGLNTVLELRSKSLTEYLNEGSRLQALQDLRPFIFVDGASLYQHQPLPDSPRNVDLASVGFGLNINAFQYLNAVLDLSVPVVDGPTTHSGDKRILFRLWTAF</sequence>
<dbReference type="PANTHER" id="PTHR34597">
    <property type="entry name" value="SLR1661 PROTEIN"/>
    <property type="match status" value="1"/>
</dbReference>
<dbReference type="InterPro" id="IPR051544">
    <property type="entry name" value="TPS_OM_transporter"/>
</dbReference>
<dbReference type="PANTHER" id="PTHR34597:SF6">
    <property type="entry name" value="BLR6126 PROTEIN"/>
    <property type="match status" value="1"/>
</dbReference>
<dbReference type="Proteomes" id="UP000244223">
    <property type="component" value="Unassembled WGS sequence"/>
</dbReference>
<dbReference type="InterPro" id="IPR013686">
    <property type="entry name" value="Polypept-transport_assoc_ShlB"/>
</dbReference>
<evidence type="ECO:0000256" key="3">
    <source>
        <dbReference type="ARBA" id="ARBA00023237"/>
    </source>
</evidence>
<evidence type="ECO:0000259" key="5">
    <source>
        <dbReference type="Pfam" id="PF08479"/>
    </source>
</evidence>
<proteinExistence type="predicted"/>
<dbReference type="InterPro" id="IPR005565">
    <property type="entry name" value="Hemolysn_activator_HlyB_C"/>
</dbReference>
<evidence type="ECO:0000313" key="6">
    <source>
        <dbReference type="EMBL" id="PTQ87387.1"/>
    </source>
</evidence>
<dbReference type="EMBL" id="QAON01000019">
    <property type="protein sequence ID" value="PTQ87387.1"/>
    <property type="molecule type" value="Genomic_DNA"/>
</dbReference>
<reference evidence="6 7" key="1">
    <citation type="submission" date="2018-04" db="EMBL/GenBank/DDBJ databases">
        <title>Genomic Encyclopedia of Archaeal and Bacterial Type Strains, Phase II (KMG-II): from individual species to whole genera.</title>
        <authorList>
            <person name="Goeker M."/>
        </authorList>
    </citation>
    <scope>NUCLEOTIDE SEQUENCE [LARGE SCALE GENOMIC DNA]</scope>
    <source>
        <strain evidence="6 7">DSM 5822</strain>
    </source>
</reference>
<dbReference type="RefSeq" id="WP_107866801.1">
    <property type="nucleotide sequence ID" value="NZ_QAON01000019.1"/>
</dbReference>